<name>A0A5C7J499_9BACT</name>
<evidence type="ECO:0000313" key="1">
    <source>
        <dbReference type="EMBL" id="TXG75712.1"/>
    </source>
</evidence>
<dbReference type="EMBL" id="SSDS01000115">
    <property type="protein sequence ID" value="TXG75712.1"/>
    <property type="molecule type" value="Genomic_DNA"/>
</dbReference>
<organism evidence="1 2">
    <name type="scientific">Candidatus Dojkabacteria bacterium</name>
    <dbReference type="NCBI Taxonomy" id="2099670"/>
    <lineage>
        <taxon>Bacteria</taxon>
        <taxon>Candidatus Dojkabacteria</taxon>
    </lineage>
</organism>
<proteinExistence type="predicted"/>
<protein>
    <submittedName>
        <fullName evidence="1">Uncharacterized protein</fullName>
    </submittedName>
</protein>
<dbReference type="AlphaFoldDB" id="A0A5C7J499"/>
<comment type="caution">
    <text evidence="1">The sequence shown here is derived from an EMBL/GenBank/DDBJ whole genome shotgun (WGS) entry which is preliminary data.</text>
</comment>
<gene>
    <name evidence="1" type="ORF">E6Q11_07045</name>
</gene>
<sequence length="128" mass="14803">MKIDITRTSFCQKCKDAQRPKHDEVFAVNGSNGWHIKNVDIIPRGLPHGFTPHVFTLQKSEKGFVVGYKVCCMQDCGMDIRHNPKFNKGNSEAKYLIYHNLRVPFKMSIADWNALILNKDFGYRIDEE</sequence>
<evidence type="ECO:0000313" key="2">
    <source>
        <dbReference type="Proteomes" id="UP000321026"/>
    </source>
</evidence>
<dbReference type="Proteomes" id="UP000321026">
    <property type="component" value="Unassembled WGS sequence"/>
</dbReference>
<reference evidence="1 2" key="1">
    <citation type="submission" date="2018-09" db="EMBL/GenBank/DDBJ databases">
        <title>Metagenome Assembled Genomes from an Advanced Water Purification Facility.</title>
        <authorList>
            <person name="Stamps B.W."/>
            <person name="Spear J.R."/>
        </authorList>
    </citation>
    <scope>NUCLEOTIDE SEQUENCE [LARGE SCALE GENOMIC DNA]</scope>
    <source>
        <strain evidence="1">Bin_63_2</strain>
    </source>
</reference>
<accession>A0A5C7J499</accession>